<protein>
    <recommendedName>
        <fullName evidence="3">Terpenoid synthase</fullName>
    </recommendedName>
</protein>
<comment type="caution">
    <text evidence="1">The sequence shown here is derived from an EMBL/GenBank/DDBJ whole genome shotgun (WGS) entry which is preliminary data.</text>
</comment>
<name>A0AAW0D655_9AGAR</name>
<dbReference type="AlphaFoldDB" id="A0AAW0D655"/>
<organism evidence="1 2">
    <name type="scientific">Paramarasmius palmivorus</name>
    <dbReference type="NCBI Taxonomy" id="297713"/>
    <lineage>
        <taxon>Eukaryota</taxon>
        <taxon>Fungi</taxon>
        <taxon>Dikarya</taxon>
        <taxon>Basidiomycota</taxon>
        <taxon>Agaricomycotina</taxon>
        <taxon>Agaricomycetes</taxon>
        <taxon>Agaricomycetidae</taxon>
        <taxon>Agaricales</taxon>
        <taxon>Marasmiineae</taxon>
        <taxon>Marasmiaceae</taxon>
        <taxon>Paramarasmius</taxon>
    </lineage>
</organism>
<reference evidence="1 2" key="1">
    <citation type="submission" date="2024-01" db="EMBL/GenBank/DDBJ databases">
        <title>A draft genome for a cacao thread blight-causing isolate of Paramarasmius palmivorus.</title>
        <authorList>
            <person name="Baruah I.K."/>
            <person name="Bukari Y."/>
            <person name="Amoako-Attah I."/>
            <person name="Meinhardt L.W."/>
            <person name="Bailey B.A."/>
            <person name="Cohen S.P."/>
        </authorList>
    </citation>
    <scope>NUCLEOTIDE SEQUENCE [LARGE SCALE GENOMIC DNA]</scope>
    <source>
        <strain evidence="1 2">GH-12</strain>
    </source>
</reference>
<evidence type="ECO:0000313" key="1">
    <source>
        <dbReference type="EMBL" id="KAK7045462.1"/>
    </source>
</evidence>
<dbReference type="Gene3D" id="1.10.600.10">
    <property type="entry name" value="Farnesyl Diphosphate Synthase"/>
    <property type="match status" value="1"/>
</dbReference>
<dbReference type="Proteomes" id="UP001383192">
    <property type="component" value="Unassembled WGS sequence"/>
</dbReference>
<evidence type="ECO:0008006" key="3">
    <source>
        <dbReference type="Google" id="ProtNLM"/>
    </source>
</evidence>
<gene>
    <name evidence="1" type="ORF">VNI00_007715</name>
</gene>
<sequence>MSKPIDITLVPECFGSFPVAIHKDEPQIGAGSNAAVKLFERLVPEKDTRSHAIGPYGDAYAICYPEGDTEKTKLSAEIIEALWMYDDVIEALPHDEAALEHATIKQMLASGSKEANGTAPGKKTLMTSIFRDAATRMTALDPEGSPWVIGTLRQYLTEYDGSDKNYDNIEDYVTFRTLNVGFRIMSSFMQWCISVYLSDEETELTKDFYAWSGRVMALTNDYWSWNMEKKEATDRVRNAIPVVMKQYNMNEKDARIFVKGMIVEAEQQTWKLGLDLKKGSSETVKRYVDGMFYLLGGSGFWSSTCPRYNSVQK</sequence>
<proteinExistence type="predicted"/>
<dbReference type="InterPro" id="IPR008949">
    <property type="entry name" value="Isoprenoid_synthase_dom_sf"/>
</dbReference>
<dbReference type="Pfam" id="PF19086">
    <property type="entry name" value="Terpene_syn_C_2"/>
    <property type="match status" value="1"/>
</dbReference>
<dbReference type="SUPFAM" id="SSF48576">
    <property type="entry name" value="Terpenoid synthases"/>
    <property type="match status" value="1"/>
</dbReference>
<keyword evidence="2" id="KW-1185">Reference proteome</keyword>
<dbReference type="EMBL" id="JAYKXP010000025">
    <property type="protein sequence ID" value="KAK7045462.1"/>
    <property type="molecule type" value="Genomic_DNA"/>
</dbReference>
<accession>A0AAW0D655</accession>
<evidence type="ECO:0000313" key="2">
    <source>
        <dbReference type="Proteomes" id="UP001383192"/>
    </source>
</evidence>